<evidence type="ECO:0000256" key="1">
    <source>
        <dbReference type="SAM" id="MobiDB-lite"/>
    </source>
</evidence>
<reference evidence="2 3" key="1">
    <citation type="journal article" date="2019" name="Microb. Cell Fact.">
        <title>Exploring novel herbicidin analogues by transcriptional regulator overexpression and MS/MS molecular networking.</title>
        <authorList>
            <person name="Shi Y."/>
            <person name="Gu R."/>
            <person name="Li Y."/>
            <person name="Wang X."/>
            <person name="Ren W."/>
            <person name="Li X."/>
            <person name="Wang L."/>
            <person name="Xie Y."/>
            <person name="Hong B."/>
        </authorList>
    </citation>
    <scope>NUCLEOTIDE SEQUENCE [LARGE SCALE GENOMIC DNA]</scope>
    <source>
        <strain evidence="2 3">US-43</strain>
    </source>
</reference>
<evidence type="ECO:0000313" key="2">
    <source>
        <dbReference type="EMBL" id="KAB7837769.1"/>
    </source>
</evidence>
<keyword evidence="3" id="KW-1185">Reference proteome</keyword>
<name>A0A5N5W3K4_STRMB</name>
<protein>
    <submittedName>
        <fullName evidence="2">Uncharacterized protein</fullName>
    </submittedName>
</protein>
<gene>
    <name evidence="2" type="ORF">FRZ00_22705</name>
</gene>
<organism evidence="2 3">
    <name type="scientific">Streptomyces mobaraensis</name>
    <name type="common">Streptoverticillium mobaraense</name>
    <dbReference type="NCBI Taxonomy" id="35621"/>
    <lineage>
        <taxon>Bacteria</taxon>
        <taxon>Bacillati</taxon>
        <taxon>Actinomycetota</taxon>
        <taxon>Actinomycetes</taxon>
        <taxon>Kitasatosporales</taxon>
        <taxon>Streptomycetaceae</taxon>
        <taxon>Streptomyces</taxon>
    </lineage>
</organism>
<dbReference type="AlphaFoldDB" id="A0A5N5W3K4"/>
<sequence length="90" mass="9289">MPDLDRLPEEAFMSAHEPRPPAAMDDRARTAGACREDSGSDERTPSVRDLLAACAAADAVSTPPCAPAPGPAPDADDEGEPDGPHRRAAA</sequence>
<accession>A0A5N5W3K4</accession>
<dbReference type="RefSeq" id="WP_152264789.1">
    <property type="nucleotide sequence ID" value="NZ_VOKX01000094.1"/>
</dbReference>
<feature type="region of interest" description="Disordered" evidence="1">
    <location>
        <begin position="1"/>
        <end position="45"/>
    </location>
</feature>
<dbReference type="EMBL" id="VOKX01000094">
    <property type="protein sequence ID" value="KAB7837769.1"/>
    <property type="molecule type" value="Genomic_DNA"/>
</dbReference>
<evidence type="ECO:0000313" key="3">
    <source>
        <dbReference type="Proteomes" id="UP000327000"/>
    </source>
</evidence>
<feature type="compositionally biased region" description="Basic and acidic residues" evidence="1">
    <location>
        <begin position="16"/>
        <end position="45"/>
    </location>
</feature>
<dbReference type="Proteomes" id="UP000327000">
    <property type="component" value="Unassembled WGS sequence"/>
</dbReference>
<comment type="caution">
    <text evidence="2">The sequence shown here is derived from an EMBL/GenBank/DDBJ whole genome shotgun (WGS) entry which is preliminary data.</text>
</comment>
<proteinExistence type="predicted"/>
<feature type="region of interest" description="Disordered" evidence="1">
    <location>
        <begin position="59"/>
        <end position="90"/>
    </location>
</feature>